<evidence type="ECO:0000256" key="1">
    <source>
        <dbReference type="ARBA" id="ARBA00022741"/>
    </source>
</evidence>
<dbReference type="SUPFAM" id="SSF48452">
    <property type="entry name" value="TPR-like"/>
    <property type="match status" value="1"/>
</dbReference>
<dbReference type="PANTHER" id="PTHR16305">
    <property type="entry name" value="TESTICULAR SOLUBLE ADENYLYL CYCLASE"/>
    <property type="match status" value="1"/>
</dbReference>
<dbReference type="PRINTS" id="PR00038">
    <property type="entry name" value="HTHLUXR"/>
</dbReference>
<keyword evidence="1" id="KW-0547">Nucleotide-binding</keyword>
<dbReference type="Gene3D" id="1.10.10.10">
    <property type="entry name" value="Winged helix-like DNA-binding domain superfamily/Winged helix DNA-binding domain"/>
    <property type="match status" value="1"/>
</dbReference>
<keyword evidence="5" id="KW-1185">Reference proteome</keyword>
<sequence>MLRRELELLERETESALITNTIEGIEKGGGLLLVKGEAGTGKSRLLSEVRTRAVQAGFGVTAARSTEFEQDFAFGVVRQLFEELALRADRTARESLWTGAAKQAREAIETISSAGEPGDFAVLHGLYWLTINACQDRPLVLLVDDLQWCDRPSLRYLAYLLPRIETQPVLVAVALRTGEHATDERLLQHIISAPALVELNPKELSAQATATLLEQVMDGEVEEEFAITCHRAAGGNPLLLRELGLTFSAQGLSASDRNAGRVADLGGLAVADLVASRLMALPADCAPLARAVAVLGDRSPLTRAARLAGQDSISRALECAILLEQRGIVRIDEVYGSPTLSFVHPLVRNAVYESLDRADRTTSHHRAAILLRESGSPAEQVAYHLMRIPATMDPVAVTDLRAAAAAAAARGAPESAYVYLRRSLDEAPKDDERRAILLEAGKTALLFDVVTGARLLQEAWEGMGPVERADIAPYLGMAYIYLARPDAGVDIQKSTISGLPATDDDLRKRLQACLLSSSTWYVPGREDIVDCLPELRQLPHADGYGDRLLYCAVAGRNTALGDPSGVLRARETLADDAFVDQADPNGPLACGWWSLAAADDDMSIASLDSAVKRAHVGGSLFTLASVYIHRGYTLLWHGDLAGAEQDGRETIRVGQLNGSAVTRLLGCTVLAEPLIEQGRLDEAERTLAEVGVTATTCPPGPVYLSLTALSRLQRVRGNYETALEIALQAEEACRLYQIQNPAVADWRTLAALALHYLDRDSEARVIADENLDRARRWGAPRTLGRALRVSGLISPERHRIGLFEAAVGVLKDSPAHLEYAKALVDFGAALRKAGHRNDARQPLRQALDLAARCGAVPLSDRASAELAASGARRRRTALTGPGALTPSERRVADLAAHGQTNRQIAQTLFVTPKTVEVHLSNCYRKLSVTSRVQLPGALGAS</sequence>
<organism evidence="4 5">
    <name type="scientific">Streptomyces spinosisporus</name>
    <dbReference type="NCBI Taxonomy" id="2927582"/>
    <lineage>
        <taxon>Bacteria</taxon>
        <taxon>Bacillati</taxon>
        <taxon>Actinomycetota</taxon>
        <taxon>Actinomycetes</taxon>
        <taxon>Kitasatosporales</taxon>
        <taxon>Streptomycetaceae</taxon>
        <taxon>Streptomyces</taxon>
    </lineage>
</organism>
<evidence type="ECO:0000259" key="3">
    <source>
        <dbReference type="PROSITE" id="PS50043"/>
    </source>
</evidence>
<dbReference type="SUPFAM" id="SSF52540">
    <property type="entry name" value="P-loop containing nucleoside triphosphate hydrolases"/>
    <property type="match status" value="1"/>
</dbReference>
<accession>A0ABS9XW21</accession>
<dbReference type="CDD" id="cd06170">
    <property type="entry name" value="LuxR_C_like"/>
    <property type="match status" value="1"/>
</dbReference>
<reference evidence="4" key="1">
    <citation type="submission" date="2022-03" db="EMBL/GenBank/DDBJ databases">
        <title>Streptomyces 7R015 and 7R016 isolated from Barleria lupulina in Thailand.</title>
        <authorList>
            <person name="Kanchanasin P."/>
            <person name="Phongsopitanun W."/>
            <person name="Tanasupawat S."/>
        </authorList>
    </citation>
    <scope>NUCLEOTIDE SEQUENCE</scope>
    <source>
        <strain evidence="4">7R016</strain>
    </source>
</reference>
<dbReference type="SMART" id="SM00421">
    <property type="entry name" value="HTH_LUXR"/>
    <property type="match status" value="1"/>
</dbReference>
<proteinExistence type="predicted"/>
<evidence type="ECO:0000313" key="5">
    <source>
        <dbReference type="Proteomes" id="UP001165270"/>
    </source>
</evidence>
<protein>
    <submittedName>
        <fullName evidence="4">AAA family ATPase</fullName>
    </submittedName>
</protein>
<keyword evidence="2" id="KW-0067">ATP-binding</keyword>
<dbReference type="Proteomes" id="UP001165270">
    <property type="component" value="Unassembled WGS sequence"/>
</dbReference>
<dbReference type="EMBL" id="JALDAX010000024">
    <property type="protein sequence ID" value="MCI3245797.1"/>
    <property type="molecule type" value="Genomic_DNA"/>
</dbReference>
<dbReference type="InterPro" id="IPR036388">
    <property type="entry name" value="WH-like_DNA-bd_sf"/>
</dbReference>
<evidence type="ECO:0000256" key="2">
    <source>
        <dbReference type="ARBA" id="ARBA00022840"/>
    </source>
</evidence>
<dbReference type="InterPro" id="IPR016032">
    <property type="entry name" value="Sig_transdc_resp-reg_C-effctor"/>
</dbReference>
<dbReference type="InterPro" id="IPR000792">
    <property type="entry name" value="Tscrpt_reg_LuxR_C"/>
</dbReference>
<dbReference type="Pfam" id="PF00196">
    <property type="entry name" value="GerE"/>
    <property type="match status" value="1"/>
</dbReference>
<dbReference type="InterPro" id="IPR041664">
    <property type="entry name" value="AAA_16"/>
</dbReference>
<comment type="caution">
    <text evidence="4">The sequence shown here is derived from an EMBL/GenBank/DDBJ whole genome shotgun (WGS) entry which is preliminary data.</text>
</comment>
<dbReference type="InterPro" id="IPR011990">
    <property type="entry name" value="TPR-like_helical_dom_sf"/>
</dbReference>
<feature type="domain" description="HTH luxR-type" evidence="3">
    <location>
        <begin position="877"/>
        <end position="941"/>
    </location>
</feature>
<dbReference type="Gene3D" id="1.25.40.10">
    <property type="entry name" value="Tetratricopeptide repeat domain"/>
    <property type="match status" value="1"/>
</dbReference>
<dbReference type="RefSeq" id="WP_242713286.1">
    <property type="nucleotide sequence ID" value="NZ_JALDAX010000024.1"/>
</dbReference>
<evidence type="ECO:0000313" key="4">
    <source>
        <dbReference type="EMBL" id="MCI3245797.1"/>
    </source>
</evidence>
<dbReference type="PANTHER" id="PTHR16305:SF35">
    <property type="entry name" value="TRANSCRIPTIONAL ACTIVATOR DOMAIN"/>
    <property type="match status" value="1"/>
</dbReference>
<name>A0ABS9XW21_9ACTN</name>
<gene>
    <name evidence="4" type="ORF">MQN93_39485</name>
</gene>
<dbReference type="InterPro" id="IPR027417">
    <property type="entry name" value="P-loop_NTPase"/>
</dbReference>
<dbReference type="PROSITE" id="PS50043">
    <property type="entry name" value="HTH_LUXR_2"/>
    <property type="match status" value="1"/>
</dbReference>
<dbReference type="Pfam" id="PF13191">
    <property type="entry name" value="AAA_16"/>
    <property type="match status" value="1"/>
</dbReference>
<dbReference type="SUPFAM" id="SSF46894">
    <property type="entry name" value="C-terminal effector domain of the bipartite response regulators"/>
    <property type="match status" value="1"/>
</dbReference>